<proteinExistence type="predicted"/>
<name>A0A024V5N1_PLAFA</name>
<evidence type="ECO:0000313" key="2">
    <source>
        <dbReference type="EMBL" id="ETW17867.1"/>
    </source>
</evidence>
<reference evidence="2 3" key="2">
    <citation type="submission" date="2013-02" db="EMBL/GenBank/DDBJ databases">
        <title>The Genome Sequence of Plasmodium falciparum Vietnam Oak-Knoll (FVO).</title>
        <authorList>
            <consortium name="The Broad Institute Genome Sequencing Platform"/>
            <consortium name="The Broad Institute Genome Sequencing Center for Infectious Disease"/>
            <person name="Neafsey D."/>
            <person name="Cheeseman I."/>
            <person name="Volkman S."/>
            <person name="Adams J."/>
            <person name="Walker B."/>
            <person name="Young S.K."/>
            <person name="Zeng Q."/>
            <person name="Gargeya S."/>
            <person name="Fitzgerald M."/>
            <person name="Haas B."/>
            <person name="Abouelleil A."/>
            <person name="Alvarado L."/>
            <person name="Arachchi H.M."/>
            <person name="Berlin A.M."/>
            <person name="Chapman S.B."/>
            <person name="Dewar J."/>
            <person name="Goldberg J."/>
            <person name="Griggs A."/>
            <person name="Gujja S."/>
            <person name="Hansen M."/>
            <person name="Howarth C."/>
            <person name="Imamovic A."/>
            <person name="Larimer J."/>
            <person name="McCowan C."/>
            <person name="Murphy C."/>
            <person name="Neiman D."/>
            <person name="Pearson M."/>
            <person name="Priest M."/>
            <person name="Roberts A."/>
            <person name="Saif S."/>
            <person name="Shea T."/>
            <person name="Sisk P."/>
            <person name="Sykes S."/>
            <person name="Wortman J."/>
            <person name="Nusbaum C."/>
            <person name="Birren B."/>
        </authorList>
    </citation>
    <scope>NUCLEOTIDE SEQUENCE [LARGE SCALE GENOMIC DNA]</scope>
    <source>
        <strain evidence="3">Vietnam Oak-Knoll (FVO)</strain>
    </source>
</reference>
<gene>
    <name evidence="2" type="ORF">PFFVO_03227</name>
</gene>
<keyword evidence="1" id="KW-0812">Transmembrane</keyword>
<protein>
    <submittedName>
        <fullName evidence="2">Uncharacterized protein</fullName>
    </submittedName>
</protein>
<sequence length="89" mass="10890">MDLFLLYLWKIFLCNYVFLTISVFDHFIYSKNYKEKQKKNAINISKFKLNMINGVLKFINHRYYIQPVMSYILVLQLFLFHLHYISPNS</sequence>
<dbReference type="Proteomes" id="UP000030690">
    <property type="component" value="Unassembled WGS sequence"/>
</dbReference>
<dbReference type="EMBL" id="KI925108">
    <property type="protein sequence ID" value="ETW17867.1"/>
    <property type="molecule type" value="Genomic_DNA"/>
</dbReference>
<keyword evidence="1" id="KW-0472">Membrane</keyword>
<keyword evidence="1" id="KW-1133">Transmembrane helix</keyword>
<reference evidence="2 3" key="1">
    <citation type="submission" date="2013-02" db="EMBL/GenBank/DDBJ databases">
        <title>The Genome Annotation of Plasmodium falciparum Vietnam Oak-Knoll (FVO).</title>
        <authorList>
            <consortium name="The Broad Institute Genome Sequencing Platform"/>
            <consortium name="The Broad Institute Genome Sequencing Center for Infectious Disease"/>
            <person name="Neafsey D."/>
            <person name="Hoffman S."/>
            <person name="Volkman S."/>
            <person name="Rosenthal P."/>
            <person name="Walker B."/>
            <person name="Young S.K."/>
            <person name="Zeng Q."/>
            <person name="Gargeya S."/>
            <person name="Fitzgerald M."/>
            <person name="Haas B."/>
            <person name="Abouelleil A."/>
            <person name="Allen A.W."/>
            <person name="Alvarado L."/>
            <person name="Arachchi H.M."/>
            <person name="Berlin A.M."/>
            <person name="Chapman S.B."/>
            <person name="Gainer-Dewar J."/>
            <person name="Goldberg J."/>
            <person name="Griggs A."/>
            <person name="Gujja S."/>
            <person name="Hansen M."/>
            <person name="Howarth C."/>
            <person name="Imamovic A."/>
            <person name="Ireland A."/>
            <person name="Larimer J."/>
            <person name="McCowan C."/>
            <person name="Murphy C."/>
            <person name="Pearson M."/>
            <person name="Poon T.W."/>
            <person name="Priest M."/>
            <person name="Roberts A."/>
            <person name="Saif S."/>
            <person name="Shea T."/>
            <person name="Sisk P."/>
            <person name="Sykes S."/>
            <person name="Wortman J."/>
            <person name="Nusbaum C."/>
            <person name="Birren B."/>
        </authorList>
    </citation>
    <scope>NUCLEOTIDE SEQUENCE [LARGE SCALE GENOMIC DNA]</scope>
    <source>
        <strain evidence="3">Vietnam Oak-Knoll (FVO)</strain>
    </source>
</reference>
<feature type="transmembrane region" description="Helical" evidence="1">
    <location>
        <begin position="6"/>
        <end position="29"/>
    </location>
</feature>
<evidence type="ECO:0000256" key="1">
    <source>
        <dbReference type="SAM" id="Phobius"/>
    </source>
</evidence>
<accession>A0A024V5N1</accession>
<evidence type="ECO:0000313" key="3">
    <source>
        <dbReference type="Proteomes" id="UP000030690"/>
    </source>
</evidence>
<organism evidence="2 3">
    <name type="scientific">Plasmodium falciparum Vietnam Oak-Knoll</name>
    <name type="common">FVO</name>
    <dbReference type="NCBI Taxonomy" id="1036723"/>
    <lineage>
        <taxon>Eukaryota</taxon>
        <taxon>Sar</taxon>
        <taxon>Alveolata</taxon>
        <taxon>Apicomplexa</taxon>
        <taxon>Aconoidasida</taxon>
        <taxon>Haemosporida</taxon>
        <taxon>Plasmodiidae</taxon>
        <taxon>Plasmodium</taxon>
        <taxon>Plasmodium (Laverania)</taxon>
    </lineage>
</organism>
<feature type="transmembrane region" description="Helical" evidence="1">
    <location>
        <begin position="68"/>
        <end position="86"/>
    </location>
</feature>
<dbReference type="AlphaFoldDB" id="A0A024V5N1"/>